<dbReference type="RefSeq" id="WP_057786354.1">
    <property type="nucleotide sequence ID" value="NZ_JQCD01000017.1"/>
</dbReference>
<gene>
    <name evidence="1" type="ORF">IV67_GL001428</name>
</gene>
<dbReference type="EMBL" id="JQCD01000017">
    <property type="protein sequence ID" value="KRN77585.1"/>
    <property type="molecule type" value="Genomic_DNA"/>
</dbReference>
<evidence type="ECO:0000313" key="2">
    <source>
        <dbReference type="Proteomes" id="UP000051673"/>
    </source>
</evidence>
<organism evidence="1 2">
    <name type="scientific">Weissella minor</name>
    <dbReference type="NCBI Taxonomy" id="1620"/>
    <lineage>
        <taxon>Bacteria</taxon>
        <taxon>Bacillati</taxon>
        <taxon>Bacillota</taxon>
        <taxon>Bacilli</taxon>
        <taxon>Lactobacillales</taxon>
        <taxon>Lactobacillaceae</taxon>
        <taxon>Weissella</taxon>
    </lineage>
</organism>
<protein>
    <recommendedName>
        <fullName evidence="3">Phage protein</fullName>
    </recommendedName>
</protein>
<keyword evidence="2" id="KW-1185">Reference proteome</keyword>
<evidence type="ECO:0000313" key="1">
    <source>
        <dbReference type="EMBL" id="KRN77585.1"/>
    </source>
</evidence>
<accession>A0A0R2JK60</accession>
<reference evidence="1 2" key="1">
    <citation type="journal article" date="2015" name="Genome Announc.">
        <title>Expanding the biotechnology potential of lactobacilli through comparative genomics of 213 strains and associated genera.</title>
        <authorList>
            <person name="Sun Z."/>
            <person name="Harris H.M."/>
            <person name="McCann A."/>
            <person name="Guo C."/>
            <person name="Argimon S."/>
            <person name="Zhang W."/>
            <person name="Yang X."/>
            <person name="Jeffery I.B."/>
            <person name="Cooney J.C."/>
            <person name="Kagawa T.F."/>
            <person name="Liu W."/>
            <person name="Song Y."/>
            <person name="Salvetti E."/>
            <person name="Wrobel A."/>
            <person name="Rasinkangas P."/>
            <person name="Parkhill J."/>
            <person name="Rea M.C."/>
            <person name="O'Sullivan O."/>
            <person name="Ritari J."/>
            <person name="Douillard F.P."/>
            <person name="Paul Ross R."/>
            <person name="Yang R."/>
            <person name="Briner A.E."/>
            <person name="Felis G.E."/>
            <person name="de Vos W.M."/>
            <person name="Barrangou R."/>
            <person name="Klaenhammer T.R."/>
            <person name="Caufield P.W."/>
            <person name="Cui Y."/>
            <person name="Zhang H."/>
            <person name="O'Toole P.W."/>
        </authorList>
    </citation>
    <scope>NUCLEOTIDE SEQUENCE [LARGE SCALE GENOMIC DNA]</scope>
    <source>
        <strain evidence="1 2">DSM 20014</strain>
    </source>
</reference>
<dbReference type="Proteomes" id="UP000051673">
    <property type="component" value="Unassembled WGS sequence"/>
</dbReference>
<dbReference type="STRING" id="1620.IV67_GL001428"/>
<dbReference type="NCBIfam" id="NF047360">
    <property type="entry name" value="tail_chap_PVL"/>
    <property type="match status" value="1"/>
</dbReference>
<proteinExistence type="predicted"/>
<dbReference type="PATRIC" id="fig|1620.3.peg.1451"/>
<sequence length="134" mass="15435">MTKTLKVRLWDKKTGEFNTVTQTFIPLRKVLDWLKLEEEIAEMVDNQQKLFKYFDDLGKGKEVGEIPETTAPLSDIEIFERRIQLIADLFDNKEVTYDALLDNANAMDKLIVDVQEIVMNQYSKADGSNDSGKD</sequence>
<dbReference type="InterPro" id="IPR057006">
    <property type="entry name" value="Phage_TAC_19"/>
</dbReference>
<comment type="caution">
    <text evidence="1">The sequence shown here is derived from an EMBL/GenBank/DDBJ whole genome shotgun (WGS) entry which is preliminary data.</text>
</comment>
<dbReference type="AlphaFoldDB" id="A0A0R2JK60"/>
<evidence type="ECO:0008006" key="3">
    <source>
        <dbReference type="Google" id="ProtNLM"/>
    </source>
</evidence>
<dbReference type="Pfam" id="PF23857">
    <property type="entry name" value="Phage_TAC_19"/>
    <property type="match status" value="1"/>
</dbReference>
<dbReference type="OrthoDB" id="9881833at2"/>
<name>A0A0R2JK60_9LACO</name>